<feature type="signal peptide" evidence="2">
    <location>
        <begin position="1"/>
        <end position="23"/>
    </location>
</feature>
<feature type="region of interest" description="Disordered" evidence="1">
    <location>
        <begin position="22"/>
        <end position="64"/>
    </location>
</feature>
<keyword evidence="4" id="KW-1185">Reference proteome</keyword>
<proteinExistence type="predicted"/>
<evidence type="ECO:0000256" key="1">
    <source>
        <dbReference type="SAM" id="MobiDB-lite"/>
    </source>
</evidence>
<feature type="compositionally biased region" description="Polar residues" evidence="1">
    <location>
        <begin position="103"/>
        <end position="120"/>
    </location>
</feature>
<evidence type="ECO:0008006" key="5">
    <source>
        <dbReference type="Google" id="ProtNLM"/>
    </source>
</evidence>
<protein>
    <recommendedName>
        <fullName evidence="5">DUF2782 domain-containing protein</fullName>
    </recommendedName>
</protein>
<evidence type="ECO:0000313" key="4">
    <source>
        <dbReference type="Proteomes" id="UP001297600"/>
    </source>
</evidence>
<dbReference type="RefSeq" id="WP_237978081.1">
    <property type="nucleotide sequence ID" value="NZ_JAKNCT010000003.1"/>
</dbReference>
<sequence>MKICAVMAAAAAALLAIAAPASAAGNSVPDDATGLVPTQADMQKARAEREAGRAPEPPAKNTTIEQVRDPNNHVTEYVVTPGSTHIPYTMKNEADRPADDTPGGNSKSTMGTTRQIRIGW</sequence>
<organism evidence="3 4">
    <name type="scientific">Mesosutterella porci</name>
    <dbReference type="NCBI Taxonomy" id="2915351"/>
    <lineage>
        <taxon>Bacteria</taxon>
        <taxon>Pseudomonadati</taxon>
        <taxon>Pseudomonadota</taxon>
        <taxon>Betaproteobacteria</taxon>
        <taxon>Burkholderiales</taxon>
        <taxon>Sutterellaceae</taxon>
        <taxon>Mesosutterella</taxon>
    </lineage>
</organism>
<feature type="compositionally biased region" description="Basic and acidic residues" evidence="1">
    <location>
        <begin position="43"/>
        <end position="53"/>
    </location>
</feature>
<dbReference type="EMBL" id="JAKNCT010000003">
    <property type="protein sequence ID" value="MCG5030424.1"/>
    <property type="molecule type" value="Genomic_DNA"/>
</dbReference>
<feature type="chain" id="PRO_5046860079" description="DUF2782 domain-containing protein" evidence="2">
    <location>
        <begin position="24"/>
        <end position="120"/>
    </location>
</feature>
<gene>
    <name evidence="3" type="ORF">MAF45_03045</name>
</gene>
<evidence type="ECO:0000256" key="2">
    <source>
        <dbReference type="SAM" id="SignalP"/>
    </source>
</evidence>
<evidence type="ECO:0000313" key="3">
    <source>
        <dbReference type="EMBL" id="MCG5030424.1"/>
    </source>
</evidence>
<dbReference type="Proteomes" id="UP001297600">
    <property type="component" value="Unassembled WGS sequence"/>
</dbReference>
<comment type="caution">
    <text evidence="3">The sequence shown here is derived from an EMBL/GenBank/DDBJ whole genome shotgun (WGS) entry which is preliminary data.</text>
</comment>
<accession>A0ABS9MPZ5</accession>
<name>A0ABS9MPZ5_9BURK</name>
<reference evidence="3 4" key="1">
    <citation type="submission" date="2022-02" db="EMBL/GenBank/DDBJ databases">
        <title>Mesosutterella porci, a novel member of the family Sutterellaceae from pig feces.</title>
        <authorList>
            <person name="Wylensek D."/>
            <person name="Clavel T."/>
        </authorList>
    </citation>
    <scope>NUCLEOTIDE SEQUENCE [LARGE SCALE GENOMIC DNA]</scope>
    <source>
        <strain evidence="4">oilRF-744-wt-GAM-9</strain>
    </source>
</reference>
<keyword evidence="2" id="KW-0732">Signal</keyword>
<feature type="region of interest" description="Disordered" evidence="1">
    <location>
        <begin position="81"/>
        <end position="120"/>
    </location>
</feature>